<evidence type="ECO:0000313" key="2">
    <source>
        <dbReference type="EMBL" id="EIW73934.1"/>
    </source>
</evidence>
<accession>R7SFR6</accession>
<dbReference type="AlphaFoldDB" id="R7SFR6"/>
<evidence type="ECO:0000256" key="1">
    <source>
        <dbReference type="SAM" id="MobiDB-lite"/>
    </source>
</evidence>
<feature type="compositionally biased region" description="Low complexity" evidence="1">
    <location>
        <begin position="18"/>
        <end position="37"/>
    </location>
</feature>
<organism evidence="2 3">
    <name type="scientific">Coniophora puteana (strain RWD-64-598)</name>
    <name type="common">Brown rot fungus</name>
    <dbReference type="NCBI Taxonomy" id="741705"/>
    <lineage>
        <taxon>Eukaryota</taxon>
        <taxon>Fungi</taxon>
        <taxon>Dikarya</taxon>
        <taxon>Basidiomycota</taxon>
        <taxon>Agaricomycotina</taxon>
        <taxon>Agaricomycetes</taxon>
        <taxon>Agaricomycetidae</taxon>
        <taxon>Boletales</taxon>
        <taxon>Coniophorineae</taxon>
        <taxon>Coniophoraceae</taxon>
        <taxon>Coniophora</taxon>
    </lineage>
</organism>
<name>R7SFR6_CONPW</name>
<dbReference type="RefSeq" id="XP_007775898.1">
    <property type="nucleotide sequence ID" value="XM_007777708.1"/>
</dbReference>
<dbReference type="Proteomes" id="UP000053558">
    <property type="component" value="Unassembled WGS sequence"/>
</dbReference>
<gene>
    <name evidence="2" type="ORF">CONPUDRAFT_160565</name>
</gene>
<protein>
    <submittedName>
        <fullName evidence="2">Uncharacterized protein</fullName>
    </submittedName>
</protein>
<feature type="compositionally biased region" description="Low complexity" evidence="1">
    <location>
        <begin position="107"/>
        <end position="127"/>
    </location>
</feature>
<dbReference type="EMBL" id="JH711600">
    <property type="protein sequence ID" value="EIW73934.1"/>
    <property type="molecule type" value="Genomic_DNA"/>
</dbReference>
<keyword evidence="3" id="KW-1185">Reference proteome</keyword>
<reference evidence="3" key="1">
    <citation type="journal article" date="2012" name="Science">
        <title>The Paleozoic origin of enzymatic lignin decomposition reconstructed from 31 fungal genomes.</title>
        <authorList>
            <person name="Floudas D."/>
            <person name="Binder M."/>
            <person name="Riley R."/>
            <person name="Barry K."/>
            <person name="Blanchette R.A."/>
            <person name="Henrissat B."/>
            <person name="Martinez A.T."/>
            <person name="Otillar R."/>
            <person name="Spatafora J.W."/>
            <person name="Yadav J.S."/>
            <person name="Aerts A."/>
            <person name="Benoit I."/>
            <person name="Boyd A."/>
            <person name="Carlson A."/>
            <person name="Copeland A."/>
            <person name="Coutinho P.M."/>
            <person name="de Vries R.P."/>
            <person name="Ferreira P."/>
            <person name="Findley K."/>
            <person name="Foster B."/>
            <person name="Gaskell J."/>
            <person name="Glotzer D."/>
            <person name="Gorecki P."/>
            <person name="Heitman J."/>
            <person name="Hesse C."/>
            <person name="Hori C."/>
            <person name="Igarashi K."/>
            <person name="Jurgens J.A."/>
            <person name="Kallen N."/>
            <person name="Kersten P."/>
            <person name="Kohler A."/>
            <person name="Kuees U."/>
            <person name="Kumar T.K.A."/>
            <person name="Kuo A."/>
            <person name="LaButti K."/>
            <person name="Larrondo L.F."/>
            <person name="Lindquist E."/>
            <person name="Ling A."/>
            <person name="Lombard V."/>
            <person name="Lucas S."/>
            <person name="Lundell T."/>
            <person name="Martin R."/>
            <person name="McLaughlin D.J."/>
            <person name="Morgenstern I."/>
            <person name="Morin E."/>
            <person name="Murat C."/>
            <person name="Nagy L.G."/>
            <person name="Nolan M."/>
            <person name="Ohm R.A."/>
            <person name="Patyshakuliyeva A."/>
            <person name="Rokas A."/>
            <person name="Ruiz-Duenas F.J."/>
            <person name="Sabat G."/>
            <person name="Salamov A."/>
            <person name="Samejima M."/>
            <person name="Schmutz J."/>
            <person name="Slot J.C."/>
            <person name="St John F."/>
            <person name="Stenlid J."/>
            <person name="Sun H."/>
            <person name="Sun S."/>
            <person name="Syed K."/>
            <person name="Tsang A."/>
            <person name="Wiebenga A."/>
            <person name="Young D."/>
            <person name="Pisabarro A."/>
            <person name="Eastwood D.C."/>
            <person name="Martin F."/>
            <person name="Cullen D."/>
            <person name="Grigoriev I.V."/>
            <person name="Hibbett D.S."/>
        </authorList>
    </citation>
    <scope>NUCLEOTIDE SEQUENCE [LARGE SCALE GENOMIC DNA]</scope>
    <source>
        <strain evidence="3">RWD-64-598 SS2</strain>
    </source>
</reference>
<feature type="compositionally biased region" description="Basic residues" evidence="1">
    <location>
        <begin position="44"/>
        <end position="56"/>
    </location>
</feature>
<sequence length="201" mass="21950">MASKARRTSVETRNLAGPPSSVSSEQSSPMSSSPAGSELPPSKPPKRAKTKKRRAPQTRADQEGLGEIIPLPDIPESDAEADGPSPSLPEIKPRPDPEPLARASQPRASSVDAASSRSASVDLLAQPPKKPKASSKDVNHFFDRKRIDPQTGEIVQVWVRVVACPTSEARRDQNSFKVEYHRMSVERRETPLRVHPNDIIV</sequence>
<dbReference type="GeneID" id="19204327"/>
<evidence type="ECO:0000313" key="3">
    <source>
        <dbReference type="Proteomes" id="UP000053558"/>
    </source>
</evidence>
<dbReference type="KEGG" id="cput:CONPUDRAFT_160565"/>
<proteinExistence type="predicted"/>
<feature type="region of interest" description="Disordered" evidence="1">
    <location>
        <begin position="1"/>
        <end position="137"/>
    </location>
</feature>